<dbReference type="VEuPathDB" id="ToxoDB:LOC34623458"/>
<dbReference type="Gene3D" id="3.30.70.1620">
    <property type="match status" value="1"/>
</dbReference>
<sequence>MEAQSTGSLGIGKDDTLPQQQVGQMDTEPRFFLEYVVLENFKSYSGRHVLGPLQSSVAIIGANGSGKSNIADAICFGLGVTGRSLRSNALMDLRHTAGEEGGSPPVDDKRVTAEEYRRILGERLSLGPHTIAASMLLQVGDSSVTAAARNPLELTRLIERVGSSEDWPEQFAAAEARAATLRREARAAFSSKQQLLASLRVLQAQKKEERHQRESLLLQLFVVDRRAAQLHELETAETARAGTLLLELQQKLQQAETADQKRIRVSLQLEQRKTLTKKQAIKTSLVLSAEVIRLSDEQHRIKDDVEAKQKFLRQKLSQEQQANLLQLQQVASGRLAELKQQLATKKPLLQQATSALDISEAQQKQTAAAETLQRLLKEAAGVKEAMAEAHEQTRTSAARREELLRLQKDLQEQLALVRGLQHDSNQHQQLLQVYEDLRTKAMLQDSLYGTAGECCSPSNKRFALAVAAAVGRWRNALVVKNVATANAAIQHLRSNRLQAVDFLPLDRLRERRSRCSSDEQPEISSEGGAFFEPPNCDSLPPQCRWAVDCVACDSELRAVVEQQAAHGNFSRNQKLLHLHHVHHLHA</sequence>
<comment type="subcellular location">
    <subcellularLocation>
        <location evidence="1">Nucleus</location>
    </subcellularLocation>
</comment>
<dbReference type="SMART" id="SM00968">
    <property type="entry name" value="SMC_hinge"/>
    <property type="match status" value="1"/>
</dbReference>
<accession>A0A1D3CRR6</accession>
<evidence type="ECO:0000256" key="3">
    <source>
        <dbReference type="SAM" id="Coils"/>
    </source>
</evidence>
<dbReference type="SUPFAM" id="SSF52540">
    <property type="entry name" value="P-loop containing nucleoside triphosphate hydrolases"/>
    <property type="match status" value="1"/>
</dbReference>
<dbReference type="Pfam" id="PF02463">
    <property type="entry name" value="SMC_N"/>
    <property type="match status" value="1"/>
</dbReference>
<protein>
    <submittedName>
        <fullName evidence="6">Chromosome segregation protein</fullName>
    </submittedName>
</protein>
<organism evidence="6 7">
    <name type="scientific">Cyclospora cayetanensis</name>
    <dbReference type="NCBI Taxonomy" id="88456"/>
    <lineage>
        <taxon>Eukaryota</taxon>
        <taxon>Sar</taxon>
        <taxon>Alveolata</taxon>
        <taxon>Apicomplexa</taxon>
        <taxon>Conoidasida</taxon>
        <taxon>Coccidia</taxon>
        <taxon>Eucoccidiorida</taxon>
        <taxon>Eimeriorina</taxon>
        <taxon>Eimeriidae</taxon>
        <taxon>Cyclospora</taxon>
    </lineage>
</organism>
<dbReference type="Proteomes" id="UP000095192">
    <property type="component" value="Unassembled WGS sequence"/>
</dbReference>
<dbReference type="GO" id="GO:0051276">
    <property type="term" value="P:chromosome organization"/>
    <property type="evidence" value="ECO:0007669"/>
    <property type="project" value="InterPro"/>
</dbReference>
<dbReference type="InterPro" id="IPR010935">
    <property type="entry name" value="SMC_hinge"/>
</dbReference>
<dbReference type="InterPro" id="IPR003395">
    <property type="entry name" value="RecF/RecN/SMC_N"/>
</dbReference>
<dbReference type="Gene3D" id="1.20.1060.20">
    <property type="match status" value="1"/>
</dbReference>
<name>A0A1D3CRR6_9EIME</name>
<evidence type="ECO:0000313" key="7">
    <source>
        <dbReference type="Proteomes" id="UP000095192"/>
    </source>
</evidence>
<proteinExistence type="predicted"/>
<dbReference type="InterPro" id="IPR027417">
    <property type="entry name" value="P-loop_NTPase"/>
</dbReference>
<keyword evidence="7" id="KW-1185">Reference proteome</keyword>
<dbReference type="GO" id="GO:0005634">
    <property type="term" value="C:nucleus"/>
    <property type="evidence" value="ECO:0007669"/>
    <property type="project" value="UniProtKB-SubCell"/>
</dbReference>
<dbReference type="GO" id="GO:0005694">
    <property type="term" value="C:chromosome"/>
    <property type="evidence" value="ECO:0007669"/>
    <property type="project" value="InterPro"/>
</dbReference>
<evidence type="ECO:0000256" key="1">
    <source>
        <dbReference type="ARBA" id="ARBA00004123"/>
    </source>
</evidence>
<keyword evidence="2 3" id="KW-0175">Coiled coil</keyword>
<evidence type="ECO:0000259" key="5">
    <source>
        <dbReference type="SMART" id="SM00968"/>
    </source>
</evidence>
<dbReference type="PANTHER" id="PTHR18937">
    <property type="entry name" value="STRUCTURAL MAINTENANCE OF CHROMOSOMES SMC FAMILY MEMBER"/>
    <property type="match status" value="1"/>
</dbReference>
<reference evidence="6 7" key="1">
    <citation type="journal article" date="2016" name="BMC Genomics">
        <title>Comparative genomics reveals Cyclospora cayetanensis possesses coccidia-like metabolism and invasion components but unique surface antigens.</title>
        <authorList>
            <person name="Liu S."/>
            <person name="Wang L."/>
            <person name="Zheng H."/>
            <person name="Xu Z."/>
            <person name="Roellig D.M."/>
            <person name="Li N."/>
            <person name="Frace M.A."/>
            <person name="Tang K."/>
            <person name="Arrowood M.J."/>
            <person name="Moss D.M."/>
            <person name="Zhang L."/>
            <person name="Feng Y."/>
            <person name="Xiao L."/>
        </authorList>
    </citation>
    <scope>NUCLEOTIDE SEQUENCE [LARGE SCALE GENOMIC DNA]</scope>
    <source>
        <strain evidence="6 7">CHN_HEN01</strain>
    </source>
</reference>
<dbReference type="VEuPathDB" id="ToxoDB:cyc_07505"/>
<dbReference type="Gene3D" id="3.40.50.300">
    <property type="entry name" value="P-loop containing nucleotide triphosphate hydrolases"/>
    <property type="match status" value="1"/>
</dbReference>
<feature type="domain" description="SMC hinge" evidence="5">
    <location>
        <begin position="445"/>
        <end position="569"/>
    </location>
</feature>
<dbReference type="GO" id="GO:0005524">
    <property type="term" value="F:ATP binding"/>
    <property type="evidence" value="ECO:0007669"/>
    <property type="project" value="InterPro"/>
</dbReference>
<dbReference type="Pfam" id="PF06470">
    <property type="entry name" value="SMC_hinge"/>
    <property type="match status" value="1"/>
</dbReference>
<evidence type="ECO:0000313" key="6">
    <source>
        <dbReference type="EMBL" id="OEH73880.1"/>
    </source>
</evidence>
<evidence type="ECO:0000256" key="2">
    <source>
        <dbReference type="ARBA" id="ARBA00023054"/>
    </source>
</evidence>
<feature type="region of interest" description="Disordered" evidence="4">
    <location>
        <begin position="1"/>
        <end position="20"/>
    </location>
</feature>
<dbReference type="InterPro" id="IPR036277">
    <property type="entry name" value="SMC_hinge_sf"/>
</dbReference>
<evidence type="ECO:0000256" key="4">
    <source>
        <dbReference type="SAM" id="MobiDB-lite"/>
    </source>
</evidence>
<gene>
    <name evidence="6" type="ORF">cyc_07505</name>
</gene>
<dbReference type="SUPFAM" id="SSF75553">
    <property type="entry name" value="Smc hinge domain"/>
    <property type="match status" value="1"/>
</dbReference>
<feature type="coiled-coil region" evidence="3">
    <location>
        <begin position="358"/>
        <end position="392"/>
    </location>
</feature>
<dbReference type="InParanoid" id="A0A1D3CRR6"/>
<dbReference type="AlphaFoldDB" id="A0A1D3CRR6"/>
<comment type="caution">
    <text evidence="6">The sequence shown here is derived from an EMBL/GenBank/DDBJ whole genome shotgun (WGS) entry which is preliminary data.</text>
</comment>
<feature type="coiled-coil region" evidence="3">
    <location>
        <begin position="192"/>
        <end position="219"/>
    </location>
</feature>
<dbReference type="EMBL" id="JROU02002215">
    <property type="protein sequence ID" value="OEH73880.1"/>
    <property type="molecule type" value="Genomic_DNA"/>
</dbReference>